<evidence type="ECO:0000313" key="1">
    <source>
        <dbReference type="EMBL" id="GMT27350.1"/>
    </source>
</evidence>
<dbReference type="Proteomes" id="UP001432322">
    <property type="component" value="Unassembled WGS sequence"/>
</dbReference>
<name>A0AAV5W6H1_9BILA</name>
<dbReference type="EMBL" id="BTSY01000005">
    <property type="protein sequence ID" value="GMT27350.1"/>
    <property type="molecule type" value="Genomic_DNA"/>
</dbReference>
<gene>
    <name evidence="1" type="ORF">PFISCL1PPCAC_18647</name>
</gene>
<keyword evidence="2" id="KW-1185">Reference proteome</keyword>
<proteinExistence type="predicted"/>
<evidence type="ECO:0000313" key="2">
    <source>
        <dbReference type="Proteomes" id="UP001432322"/>
    </source>
</evidence>
<feature type="non-terminal residue" evidence="1">
    <location>
        <position position="185"/>
    </location>
</feature>
<dbReference type="AlphaFoldDB" id="A0AAV5W6H1"/>
<accession>A0AAV5W6H1</accession>
<sequence>MEVILAKSCLSRQDWSCFRRNLSFHAIRTESKLIQNSFHKNWVSGDDLMFCSFTLNEAYLRRMDDPFDAHSYRQSYPSVRFSYLYERDNEEVSFPAGGESFWREVSYLKTCNPDDLLSSNSNQWPWILSEIDSTAVNIECEQGQNLLILYDGNLYSDAEYLKCENHHYIFKTKSSQDTSQIQYKT</sequence>
<organism evidence="1 2">
    <name type="scientific">Pristionchus fissidentatus</name>
    <dbReference type="NCBI Taxonomy" id="1538716"/>
    <lineage>
        <taxon>Eukaryota</taxon>
        <taxon>Metazoa</taxon>
        <taxon>Ecdysozoa</taxon>
        <taxon>Nematoda</taxon>
        <taxon>Chromadorea</taxon>
        <taxon>Rhabditida</taxon>
        <taxon>Rhabditina</taxon>
        <taxon>Diplogasteromorpha</taxon>
        <taxon>Diplogasteroidea</taxon>
        <taxon>Neodiplogasteridae</taxon>
        <taxon>Pristionchus</taxon>
    </lineage>
</organism>
<protein>
    <submittedName>
        <fullName evidence="1">Uncharacterized protein</fullName>
    </submittedName>
</protein>
<comment type="caution">
    <text evidence="1">The sequence shown here is derived from an EMBL/GenBank/DDBJ whole genome shotgun (WGS) entry which is preliminary data.</text>
</comment>
<reference evidence="1" key="1">
    <citation type="submission" date="2023-10" db="EMBL/GenBank/DDBJ databases">
        <title>Genome assembly of Pristionchus species.</title>
        <authorList>
            <person name="Yoshida K."/>
            <person name="Sommer R.J."/>
        </authorList>
    </citation>
    <scope>NUCLEOTIDE SEQUENCE</scope>
    <source>
        <strain evidence="1">RS5133</strain>
    </source>
</reference>